<feature type="region of interest" description="Disordered" evidence="1">
    <location>
        <begin position="53"/>
        <end position="84"/>
    </location>
</feature>
<gene>
    <name evidence="2" type="ORF">NPIL_514001</name>
</gene>
<evidence type="ECO:0000313" key="2">
    <source>
        <dbReference type="EMBL" id="GFT37522.1"/>
    </source>
</evidence>
<dbReference type="EMBL" id="BMAW01014115">
    <property type="protein sequence ID" value="GFT37522.1"/>
    <property type="molecule type" value="Genomic_DNA"/>
</dbReference>
<protein>
    <submittedName>
        <fullName evidence="2">Uncharacterized protein</fullName>
    </submittedName>
</protein>
<sequence>MDRAEGKSKANSHCGVVSKNVDLSTCTGNGIHLGSSERQLLRLPFVLPFNTALPQGANLPNPPSCLGGSLQHHGGSDTEPSSLP</sequence>
<keyword evidence="3" id="KW-1185">Reference proteome</keyword>
<reference evidence="2" key="1">
    <citation type="submission" date="2020-08" db="EMBL/GenBank/DDBJ databases">
        <title>Multicomponent nature underlies the extraordinary mechanical properties of spider dragline silk.</title>
        <authorList>
            <person name="Kono N."/>
            <person name="Nakamura H."/>
            <person name="Mori M."/>
            <person name="Yoshida Y."/>
            <person name="Ohtoshi R."/>
            <person name="Malay A.D."/>
            <person name="Moran D.A.P."/>
            <person name="Tomita M."/>
            <person name="Numata K."/>
            <person name="Arakawa K."/>
        </authorList>
    </citation>
    <scope>NUCLEOTIDE SEQUENCE</scope>
</reference>
<dbReference type="Proteomes" id="UP000887013">
    <property type="component" value="Unassembled WGS sequence"/>
</dbReference>
<evidence type="ECO:0000256" key="1">
    <source>
        <dbReference type="SAM" id="MobiDB-lite"/>
    </source>
</evidence>
<dbReference type="AlphaFoldDB" id="A0A8X6NYH1"/>
<organism evidence="2 3">
    <name type="scientific">Nephila pilipes</name>
    <name type="common">Giant wood spider</name>
    <name type="synonym">Nephila maculata</name>
    <dbReference type="NCBI Taxonomy" id="299642"/>
    <lineage>
        <taxon>Eukaryota</taxon>
        <taxon>Metazoa</taxon>
        <taxon>Ecdysozoa</taxon>
        <taxon>Arthropoda</taxon>
        <taxon>Chelicerata</taxon>
        <taxon>Arachnida</taxon>
        <taxon>Araneae</taxon>
        <taxon>Araneomorphae</taxon>
        <taxon>Entelegynae</taxon>
        <taxon>Araneoidea</taxon>
        <taxon>Nephilidae</taxon>
        <taxon>Nephila</taxon>
    </lineage>
</organism>
<accession>A0A8X6NYH1</accession>
<proteinExistence type="predicted"/>
<comment type="caution">
    <text evidence="2">The sequence shown here is derived from an EMBL/GenBank/DDBJ whole genome shotgun (WGS) entry which is preliminary data.</text>
</comment>
<name>A0A8X6NYH1_NEPPI</name>
<evidence type="ECO:0000313" key="3">
    <source>
        <dbReference type="Proteomes" id="UP000887013"/>
    </source>
</evidence>